<sequence>MTKLELIREYTERVNDVFAGLEINKKFNQKETEAFLSTFETMIVENLIANKEEKIPFGRLGAFSVKNVPEKSGVSKLGGVEKPWHTEAHSEITFKMNKSAKNI</sequence>
<dbReference type="InterPro" id="IPR010992">
    <property type="entry name" value="IHF-like_DNA-bd_dom_sf"/>
</dbReference>
<keyword evidence="1" id="KW-0238">DNA-binding</keyword>
<proteinExistence type="predicted"/>
<reference evidence="1" key="1">
    <citation type="journal article" date="2021" name="Proc. Natl. Acad. Sci. U.S.A.">
        <title>A Catalog of Tens of Thousands of Viruses from Human Metagenomes Reveals Hidden Associations with Chronic Diseases.</title>
        <authorList>
            <person name="Tisza M.J."/>
            <person name="Buck C.B."/>
        </authorList>
    </citation>
    <scope>NUCLEOTIDE SEQUENCE</scope>
    <source>
        <strain evidence="1">CtXZx16</strain>
    </source>
</reference>
<dbReference type="SUPFAM" id="SSF47729">
    <property type="entry name" value="IHF-like DNA-binding proteins"/>
    <property type="match status" value="1"/>
</dbReference>
<dbReference type="GO" id="GO:0003677">
    <property type="term" value="F:DNA binding"/>
    <property type="evidence" value="ECO:0007669"/>
    <property type="project" value="UniProtKB-KW"/>
</dbReference>
<evidence type="ECO:0000313" key="1">
    <source>
        <dbReference type="EMBL" id="DAD82924.1"/>
    </source>
</evidence>
<dbReference type="Gene3D" id="4.10.520.10">
    <property type="entry name" value="IHF-like DNA-binding proteins"/>
    <property type="match status" value="1"/>
</dbReference>
<dbReference type="InterPro" id="IPR000119">
    <property type="entry name" value="Hist_DNA-bd"/>
</dbReference>
<dbReference type="EMBL" id="BK014925">
    <property type="protein sequence ID" value="DAD82924.1"/>
    <property type="molecule type" value="Genomic_DNA"/>
</dbReference>
<organism evidence="1">
    <name type="scientific">Siphoviridae sp. ctXZx16</name>
    <dbReference type="NCBI Taxonomy" id="2826371"/>
    <lineage>
        <taxon>Viruses</taxon>
        <taxon>Duplodnaviria</taxon>
        <taxon>Heunggongvirae</taxon>
        <taxon>Uroviricota</taxon>
        <taxon>Caudoviricetes</taxon>
    </lineage>
</organism>
<protein>
    <submittedName>
        <fullName evidence="1">DNA-binding protein</fullName>
    </submittedName>
</protein>
<dbReference type="Pfam" id="PF00216">
    <property type="entry name" value="Bac_DNA_binding"/>
    <property type="match status" value="1"/>
</dbReference>
<name>A0A8S5ML02_9CAUD</name>
<accession>A0A8S5ML02</accession>
<dbReference type="GO" id="GO:0030527">
    <property type="term" value="F:structural constituent of chromatin"/>
    <property type="evidence" value="ECO:0007669"/>
    <property type="project" value="InterPro"/>
</dbReference>